<evidence type="ECO:0000313" key="2">
    <source>
        <dbReference type="Proteomes" id="UP000027451"/>
    </source>
</evidence>
<proteinExistence type="predicted"/>
<keyword evidence="2" id="KW-1185">Reference proteome</keyword>
<dbReference type="EMBL" id="JFHD01000050">
    <property type="protein sequence ID" value="KDR25278.1"/>
    <property type="molecule type" value="Genomic_DNA"/>
</dbReference>
<evidence type="ECO:0000313" key="1">
    <source>
        <dbReference type="EMBL" id="KDR25278.1"/>
    </source>
</evidence>
<name>A0A656QE01_9BURK</name>
<gene>
    <name evidence="1" type="ORF">BG60_30395</name>
</gene>
<protein>
    <submittedName>
        <fullName evidence="1">Uncharacterized protein</fullName>
    </submittedName>
</protein>
<reference evidence="1 2" key="1">
    <citation type="submission" date="2014-03" db="EMBL/GenBank/DDBJ databases">
        <title>Draft Genome Sequences of Four Burkholderia Strains.</title>
        <authorList>
            <person name="Liu X.Y."/>
            <person name="Li C.X."/>
            <person name="Xu J.H."/>
        </authorList>
    </citation>
    <scope>NUCLEOTIDE SEQUENCE [LARGE SCALE GENOMIC DNA]</scope>
    <source>
        <strain evidence="1 2">OP-1</strain>
    </source>
</reference>
<comment type="caution">
    <text evidence="1">The sequence shown here is derived from an EMBL/GenBank/DDBJ whole genome shotgun (WGS) entry which is preliminary data.</text>
</comment>
<sequence>MSVQCAHAATCSETQEVRIVGDAPAAISYDIFKASRPVDARKLPSFIAAQQVKMLPDGTLACIVTDDGVADPAAILIQVPNEPVNYWVRSWNVEFLSAAY</sequence>
<dbReference type="Proteomes" id="UP000027451">
    <property type="component" value="Unassembled WGS sequence"/>
</dbReference>
<organism evidence="1 2">
    <name type="scientific">Caballeronia zhejiangensis</name>
    <dbReference type="NCBI Taxonomy" id="871203"/>
    <lineage>
        <taxon>Bacteria</taxon>
        <taxon>Pseudomonadati</taxon>
        <taxon>Pseudomonadota</taxon>
        <taxon>Betaproteobacteria</taxon>
        <taxon>Burkholderiales</taxon>
        <taxon>Burkholderiaceae</taxon>
        <taxon>Caballeronia</taxon>
    </lineage>
</organism>
<dbReference type="AlphaFoldDB" id="A0A656QE01"/>
<accession>A0A656QE01</accession>